<evidence type="ECO:0000313" key="2">
    <source>
        <dbReference type="Proteomes" id="UP001148838"/>
    </source>
</evidence>
<name>A0ABQ8S0R2_PERAM</name>
<evidence type="ECO:0000313" key="1">
    <source>
        <dbReference type="EMBL" id="KAJ4427588.1"/>
    </source>
</evidence>
<comment type="caution">
    <text evidence="1">The sequence shown here is derived from an EMBL/GenBank/DDBJ whole genome shotgun (WGS) entry which is preliminary data.</text>
</comment>
<dbReference type="Proteomes" id="UP001148838">
    <property type="component" value="Unassembled WGS sequence"/>
</dbReference>
<dbReference type="PANTHER" id="PTHR46060">
    <property type="entry name" value="MARINER MOS1 TRANSPOSASE-LIKE PROTEIN"/>
    <property type="match status" value="1"/>
</dbReference>
<dbReference type="InterPro" id="IPR036397">
    <property type="entry name" value="RNaseH_sf"/>
</dbReference>
<organism evidence="1 2">
    <name type="scientific">Periplaneta americana</name>
    <name type="common">American cockroach</name>
    <name type="synonym">Blatta americana</name>
    <dbReference type="NCBI Taxonomy" id="6978"/>
    <lineage>
        <taxon>Eukaryota</taxon>
        <taxon>Metazoa</taxon>
        <taxon>Ecdysozoa</taxon>
        <taxon>Arthropoda</taxon>
        <taxon>Hexapoda</taxon>
        <taxon>Insecta</taxon>
        <taxon>Pterygota</taxon>
        <taxon>Neoptera</taxon>
        <taxon>Polyneoptera</taxon>
        <taxon>Dictyoptera</taxon>
        <taxon>Blattodea</taxon>
        <taxon>Blattoidea</taxon>
        <taxon>Blattidae</taxon>
        <taxon>Blattinae</taxon>
        <taxon>Periplaneta</taxon>
    </lineage>
</organism>
<protein>
    <recommendedName>
        <fullName evidence="3">Tc1-like transposase DDE domain-containing protein</fullName>
    </recommendedName>
</protein>
<dbReference type="PANTHER" id="PTHR46060:SF1">
    <property type="entry name" value="MARINER MOS1 TRANSPOSASE-LIKE PROTEIN"/>
    <property type="match status" value="1"/>
</dbReference>
<keyword evidence="2" id="KW-1185">Reference proteome</keyword>
<gene>
    <name evidence="1" type="ORF">ANN_25236</name>
</gene>
<sequence length="407" mass="45737">MKVVGDYQRVGYYREDKDLRKLKTIEHWFAMFRLVKTKGRGSDVVGNDCDESLMLAGNEFQSLGRAIVKEDEYEEVRWDGIVSIVSWRERVFRLWWEERLGRDRNLNLEYRRSALYQLRYRDRRRYGIKINANKTKTMAIGRKVKKQKEEKELVEKKLPSEVCTGRIGEREKSSGQKKIQDEFIPQGATVDKILYKEILGRLNNSIRRKRPELWHRKNWLLLHDNAPAHRSILAQEELARQQVTVLPHFPYSPDLAPCDIFSLSPHESAAKTLRQTAVLQLPEIAVSHLPEAAVSELAEAAVSVFPQAVSSVSSDAAVSVLLHAAVRTGFVIVQRYAGKTVQRSGGVKSAKSSGVTVQRCGEVKAVRSGGVTVETCGGVKAVRSGGVTVETGGGVKAVRRGRVTVDT</sequence>
<evidence type="ECO:0008006" key="3">
    <source>
        <dbReference type="Google" id="ProtNLM"/>
    </source>
</evidence>
<dbReference type="InterPro" id="IPR052709">
    <property type="entry name" value="Transposase-MT_Hybrid"/>
</dbReference>
<proteinExistence type="predicted"/>
<dbReference type="EMBL" id="JAJSOF020000038">
    <property type="protein sequence ID" value="KAJ4427588.1"/>
    <property type="molecule type" value="Genomic_DNA"/>
</dbReference>
<dbReference type="Gene3D" id="3.30.420.10">
    <property type="entry name" value="Ribonuclease H-like superfamily/Ribonuclease H"/>
    <property type="match status" value="1"/>
</dbReference>
<reference evidence="1 2" key="1">
    <citation type="journal article" date="2022" name="Allergy">
        <title>Genome assembly and annotation of Periplaneta americana reveal a comprehensive cockroach allergen profile.</title>
        <authorList>
            <person name="Wang L."/>
            <person name="Xiong Q."/>
            <person name="Saelim N."/>
            <person name="Wang L."/>
            <person name="Nong W."/>
            <person name="Wan A.T."/>
            <person name="Shi M."/>
            <person name="Liu X."/>
            <person name="Cao Q."/>
            <person name="Hui J.H.L."/>
            <person name="Sookrung N."/>
            <person name="Leung T.F."/>
            <person name="Tungtrongchitr A."/>
            <person name="Tsui S.K.W."/>
        </authorList>
    </citation>
    <scope>NUCLEOTIDE SEQUENCE [LARGE SCALE GENOMIC DNA]</scope>
    <source>
        <strain evidence="1">PWHHKU_190912</strain>
    </source>
</reference>
<accession>A0ABQ8S0R2</accession>